<evidence type="ECO:0000256" key="1">
    <source>
        <dbReference type="ARBA" id="ARBA00023125"/>
    </source>
</evidence>
<dbReference type="PANTHER" id="PTHR33066">
    <property type="entry name" value="INTEGRASE_SAM-LIKE_N DOMAIN-CONTAINING PROTEIN"/>
    <property type="match status" value="1"/>
</dbReference>
<feature type="region of interest" description="Disordered" evidence="2">
    <location>
        <begin position="987"/>
        <end position="1007"/>
    </location>
</feature>
<evidence type="ECO:0000256" key="3">
    <source>
        <dbReference type="SAM" id="Phobius"/>
    </source>
</evidence>
<organism evidence="4 5">
    <name type="scientific">Mytilus edulis</name>
    <name type="common">Blue mussel</name>
    <dbReference type="NCBI Taxonomy" id="6550"/>
    <lineage>
        <taxon>Eukaryota</taxon>
        <taxon>Metazoa</taxon>
        <taxon>Spiralia</taxon>
        <taxon>Lophotrochozoa</taxon>
        <taxon>Mollusca</taxon>
        <taxon>Bivalvia</taxon>
        <taxon>Autobranchia</taxon>
        <taxon>Pteriomorphia</taxon>
        <taxon>Mytilida</taxon>
        <taxon>Mytiloidea</taxon>
        <taxon>Mytilidae</taxon>
        <taxon>Mytilinae</taxon>
        <taxon>Mytilus</taxon>
    </lineage>
</organism>
<proteinExistence type="predicted"/>
<protein>
    <submittedName>
        <fullName evidence="4">Uncharacterized protein</fullName>
    </submittedName>
</protein>
<comment type="caution">
    <text evidence="4">The sequence shown here is derived from an EMBL/GenBank/DDBJ whole genome shotgun (WGS) entry which is preliminary data.</text>
</comment>
<gene>
    <name evidence="4" type="ORF">MEDL_68980</name>
</gene>
<feature type="compositionally biased region" description="Polar residues" evidence="2">
    <location>
        <begin position="499"/>
        <end position="523"/>
    </location>
</feature>
<feature type="region of interest" description="Disordered" evidence="2">
    <location>
        <begin position="1"/>
        <end position="25"/>
    </location>
</feature>
<dbReference type="SUPFAM" id="SSF47823">
    <property type="entry name" value="lambda integrase-like, N-terminal domain"/>
    <property type="match status" value="1"/>
</dbReference>
<keyword evidence="3" id="KW-0812">Transmembrane</keyword>
<dbReference type="Proteomes" id="UP000683360">
    <property type="component" value="Unassembled WGS sequence"/>
</dbReference>
<sequence>MDKIPASATQEVSDSQIHTSNSNLLSPWRSATHSDDFWDRSLEFISGVSGVGMEQDSEPVPVRTLPFTPGAIQLRLSRPSRVSHRTRWPMNFAYPPMPMGMPNLPPYPQPFDPYSAQSVWSGQGFGGRPSSESSSFKDEMRSLTTSIHKIQATVNAKFLEFGNRLDLMESRGLSQDPAQDPPRPPRQLLEDDSVSLAPRSQEGNFLDDQGGISDVDSVVSTEGDAFIPKEPSSGNSDCLRSLVYSIRRDMSDMPMSSPPRVSSTPSDFMACSGIVKPESKGYYSFPESGHFTTALSFVNSSLAENLANTSKTGGSKFSGFGPASYPGRCRSKDFEIHGSSLGMSAPTCDRAFSSLLGSKPLDGLRLSQASYVKSENNLRCLTFVLETAEHFLSAAGSLLKDKGEEFSDLRSMLLQVDKSLGMSQFLLLGTVANFTLAKRQEILDKSTVSEALQQRLVSSPLSKDKLFSVSLEQLQEEVNKAPPVVKVDVKVTDGKRFVKTTQVNNPSSSHQPKASTSSSSQPTKRPAFSRPNYSSGKKAKVVKGKKQVGGRLSHFLDQWALITSDKWVLSILRRGLELQFLEQPPLSPVPINLSVTKDSQKNQLLQDEVNILIQKGVLEEVNPPFHLGQSCNFLGGRTFSDRFGSSASSRREGNQGTSVSQCSDSVFICPSSSIASAGGFLDFDHGRHSTRTSTHSSNPVVSVGVLAPNFSVVGGTCSNSSSVVTSSSMVASGKTSSEGSFVGSSRPQPKFVHRCESDGFGSLSGGQDSTRPLVRCSVGGTHQSARDESCVPFSPSVSGCDSGSVTTGCHGQLHSSGLSSESRGEPFLFSVSSEQGNSSFVSQSRYNSVSETCSRQSKSSGGCSLPFSCSSEHRMGNSSISVSGDNSSLGSSSYRSFCHQSESQVGDLRFSHSRRESLGSRCYDPILEGNVQLHVPCFSSSSKDLAQDSEESLKDHSYCSGFAKTVLVPRTTSSVLCEASSSSSKRGSTVSIQREKTSSGSRESPSARLVAVRNSPRKGGFSEGATKRISGSVRQSTGAVYDSKWSIFCTWCLSKQIDPITVTVQQLADFFFHLFEEKGYSPSTIKGYRSAIARTISLSGGSDFVGFGACSRIHDVTEDHSYEMSWNGETHFSGCLVSFQVESDFSLDEYKICIKATTWNLKDASVTLKYYTRSSIFSQKTYTKYDGDPTFQWCSEQDDYVDIELSTGSLTSFNQGQITLYVTAVKTYTSTDNSYTPNSYNGTIGVSVGGAMFLVIVCVIVVVVVCRRRAYARSIRTFGAGTSVTTVVSMSVSRQVGGFDNPGYPTGPASPPPYTPPSNTGHPAPQQGYSNQQQYPPPPYPQTNVGQPQYPAGGPTKY</sequence>
<name>A0A8S3VK46_MYTED</name>
<reference evidence="4" key="1">
    <citation type="submission" date="2021-03" db="EMBL/GenBank/DDBJ databases">
        <authorList>
            <person name="Bekaert M."/>
        </authorList>
    </citation>
    <scope>NUCLEOTIDE SEQUENCE</scope>
</reference>
<dbReference type="PANTHER" id="PTHR33066:SF2">
    <property type="entry name" value="FILAGGRIN-2-LIKE"/>
    <property type="match status" value="1"/>
</dbReference>
<feature type="region of interest" description="Disordered" evidence="2">
    <location>
        <begin position="498"/>
        <end position="542"/>
    </location>
</feature>
<keyword evidence="3" id="KW-0472">Membrane</keyword>
<dbReference type="EMBL" id="CAJPWZ010003331">
    <property type="protein sequence ID" value="CAG2257643.1"/>
    <property type="molecule type" value="Genomic_DNA"/>
</dbReference>
<feature type="region of interest" description="Disordered" evidence="2">
    <location>
        <begin position="1298"/>
        <end position="1358"/>
    </location>
</feature>
<evidence type="ECO:0000313" key="4">
    <source>
        <dbReference type="EMBL" id="CAG2257643.1"/>
    </source>
</evidence>
<dbReference type="InterPro" id="IPR010998">
    <property type="entry name" value="Integrase_recombinase_N"/>
</dbReference>
<evidence type="ECO:0000256" key="2">
    <source>
        <dbReference type="SAM" id="MobiDB-lite"/>
    </source>
</evidence>
<dbReference type="GO" id="GO:0003677">
    <property type="term" value="F:DNA binding"/>
    <property type="evidence" value="ECO:0007669"/>
    <property type="project" value="UniProtKB-KW"/>
</dbReference>
<dbReference type="OrthoDB" id="6188197at2759"/>
<keyword evidence="1" id="KW-0238">DNA-binding</keyword>
<keyword evidence="5" id="KW-1185">Reference proteome</keyword>
<feature type="compositionally biased region" description="Polar residues" evidence="2">
    <location>
        <begin position="7"/>
        <end position="25"/>
    </location>
</feature>
<keyword evidence="3" id="KW-1133">Transmembrane helix</keyword>
<dbReference type="Gene3D" id="1.10.150.130">
    <property type="match status" value="1"/>
</dbReference>
<feature type="transmembrane region" description="Helical" evidence="3">
    <location>
        <begin position="1244"/>
        <end position="1266"/>
    </location>
</feature>
<feature type="compositionally biased region" description="Low complexity" evidence="2">
    <location>
        <begin position="1325"/>
        <end position="1334"/>
    </location>
</feature>
<accession>A0A8S3VK46</accession>
<evidence type="ECO:0000313" key="5">
    <source>
        <dbReference type="Proteomes" id="UP000683360"/>
    </source>
</evidence>